<dbReference type="AlphaFoldDB" id="A0A0C9XK81"/>
<reference evidence="1 2" key="1">
    <citation type="submission" date="2014-04" db="EMBL/GenBank/DDBJ databases">
        <authorList>
            <consortium name="DOE Joint Genome Institute"/>
            <person name="Kuo A."/>
            <person name="Kohler A."/>
            <person name="Nagy L.G."/>
            <person name="Floudas D."/>
            <person name="Copeland A."/>
            <person name="Barry K.W."/>
            <person name="Cichocki N."/>
            <person name="Veneault-Fourrey C."/>
            <person name="LaButti K."/>
            <person name="Lindquist E.A."/>
            <person name="Lipzen A."/>
            <person name="Lundell T."/>
            <person name="Morin E."/>
            <person name="Murat C."/>
            <person name="Sun H."/>
            <person name="Tunlid A."/>
            <person name="Henrissat B."/>
            <person name="Grigoriev I.V."/>
            <person name="Hibbett D.S."/>
            <person name="Martin F."/>
            <person name="Nordberg H.P."/>
            <person name="Cantor M.N."/>
            <person name="Hua S.X."/>
        </authorList>
    </citation>
    <scope>NUCLEOTIDE SEQUENCE [LARGE SCALE GENOMIC DNA]</scope>
    <source>
        <strain evidence="1 2">LaAM-08-1</strain>
    </source>
</reference>
<dbReference type="SUPFAM" id="SSF52949">
    <property type="entry name" value="Macro domain-like"/>
    <property type="match status" value="1"/>
</dbReference>
<sequence length="103" mass="11848">MYNALCREHGDELIGTCFLIPGEKHYIACLFTSRAYGRRKDKPTEILAATRLALQDLQRQNKDGRKLHACRFNSGKFAVPWQDTEAIIKELEMEMVVYDPVTT</sequence>
<evidence type="ECO:0000313" key="2">
    <source>
        <dbReference type="Proteomes" id="UP000054477"/>
    </source>
</evidence>
<dbReference type="Proteomes" id="UP000054477">
    <property type="component" value="Unassembled WGS sequence"/>
</dbReference>
<dbReference type="OrthoDB" id="2155246at2759"/>
<evidence type="ECO:0008006" key="3">
    <source>
        <dbReference type="Google" id="ProtNLM"/>
    </source>
</evidence>
<organism evidence="1 2">
    <name type="scientific">Laccaria amethystina LaAM-08-1</name>
    <dbReference type="NCBI Taxonomy" id="1095629"/>
    <lineage>
        <taxon>Eukaryota</taxon>
        <taxon>Fungi</taxon>
        <taxon>Dikarya</taxon>
        <taxon>Basidiomycota</taxon>
        <taxon>Agaricomycotina</taxon>
        <taxon>Agaricomycetes</taxon>
        <taxon>Agaricomycetidae</taxon>
        <taxon>Agaricales</taxon>
        <taxon>Agaricineae</taxon>
        <taxon>Hydnangiaceae</taxon>
        <taxon>Laccaria</taxon>
    </lineage>
</organism>
<dbReference type="STRING" id="1095629.A0A0C9XK81"/>
<keyword evidence="2" id="KW-1185">Reference proteome</keyword>
<protein>
    <recommendedName>
        <fullName evidence="3">ADP-ribose 1''-phosphate phosphatase</fullName>
    </recommendedName>
</protein>
<gene>
    <name evidence="1" type="ORF">K443DRAFT_678052</name>
</gene>
<dbReference type="EMBL" id="KN838600">
    <property type="protein sequence ID" value="KIK01914.1"/>
    <property type="molecule type" value="Genomic_DNA"/>
</dbReference>
<name>A0A0C9XK81_9AGAR</name>
<dbReference type="Gene3D" id="3.40.220.10">
    <property type="entry name" value="Leucine Aminopeptidase, subunit E, domain 1"/>
    <property type="match status" value="1"/>
</dbReference>
<reference evidence="2" key="2">
    <citation type="submission" date="2015-01" db="EMBL/GenBank/DDBJ databases">
        <title>Evolutionary Origins and Diversification of the Mycorrhizal Mutualists.</title>
        <authorList>
            <consortium name="DOE Joint Genome Institute"/>
            <consortium name="Mycorrhizal Genomics Consortium"/>
            <person name="Kohler A."/>
            <person name="Kuo A."/>
            <person name="Nagy L.G."/>
            <person name="Floudas D."/>
            <person name="Copeland A."/>
            <person name="Barry K.W."/>
            <person name="Cichocki N."/>
            <person name="Veneault-Fourrey C."/>
            <person name="LaButti K."/>
            <person name="Lindquist E.A."/>
            <person name="Lipzen A."/>
            <person name="Lundell T."/>
            <person name="Morin E."/>
            <person name="Murat C."/>
            <person name="Riley R."/>
            <person name="Ohm R."/>
            <person name="Sun H."/>
            <person name="Tunlid A."/>
            <person name="Henrissat B."/>
            <person name="Grigoriev I.V."/>
            <person name="Hibbett D.S."/>
            <person name="Martin F."/>
        </authorList>
    </citation>
    <scope>NUCLEOTIDE SEQUENCE [LARGE SCALE GENOMIC DNA]</scope>
    <source>
        <strain evidence="2">LaAM-08-1</strain>
    </source>
</reference>
<evidence type="ECO:0000313" key="1">
    <source>
        <dbReference type="EMBL" id="KIK01914.1"/>
    </source>
</evidence>
<dbReference type="HOGENOM" id="CLU_054419_1_2_1"/>
<proteinExistence type="predicted"/>
<dbReference type="InterPro" id="IPR043472">
    <property type="entry name" value="Macro_dom-like"/>
</dbReference>
<accession>A0A0C9XK81</accession>